<keyword evidence="3" id="KW-0804">Transcription</keyword>
<dbReference type="InterPro" id="IPR002577">
    <property type="entry name" value="HTH_HxlR"/>
</dbReference>
<sequence length="228" mass="24781">MKLQNTTSRAKSPHGRWYDDACGTAFGLELLGERWSLLIVRELMFGPRRFSDIRASLPGLSAKVLTERLAGLEGHGVIARSTAPEPVPAQLYGLTGWGYAAEPIIQELGRWAAASPLHDPTLPLSPVSFMLSLRTMFKAEAAPGRTAVVQLTIGTAQFTARLENSVLPVTRGEVDAPDLHIIAPAAPPLAAVFYGNEAPETVRVEMIGDADLCRWFIDLFELPAQYTT</sequence>
<evidence type="ECO:0000259" key="4">
    <source>
        <dbReference type="PROSITE" id="PS51118"/>
    </source>
</evidence>
<evidence type="ECO:0000256" key="2">
    <source>
        <dbReference type="ARBA" id="ARBA00023125"/>
    </source>
</evidence>
<dbReference type="EMBL" id="FWYD01000016">
    <property type="protein sequence ID" value="SMC99177.1"/>
    <property type="molecule type" value="Genomic_DNA"/>
</dbReference>
<feature type="domain" description="HTH hxlR-type" evidence="4">
    <location>
        <begin position="22"/>
        <end position="120"/>
    </location>
</feature>
<dbReference type="RefSeq" id="WP_084353892.1">
    <property type="nucleotide sequence ID" value="NZ_FWYD01000016.1"/>
</dbReference>
<dbReference type="STRING" id="1387277.SAMN06295998_11651"/>
<organism evidence="5 6">
    <name type="scientific">Primorskyibacter flagellatus</name>
    <dbReference type="NCBI Taxonomy" id="1387277"/>
    <lineage>
        <taxon>Bacteria</taxon>
        <taxon>Pseudomonadati</taxon>
        <taxon>Pseudomonadota</taxon>
        <taxon>Alphaproteobacteria</taxon>
        <taxon>Rhodobacterales</taxon>
        <taxon>Roseobacteraceae</taxon>
        <taxon>Primorskyibacter</taxon>
    </lineage>
</organism>
<name>A0A1W2DP14_9RHOB</name>
<dbReference type="SUPFAM" id="SSF46785">
    <property type="entry name" value="Winged helix' DNA-binding domain"/>
    <property type="match status" value="1"/>
</dbReference>
<dbReference type="PANTHER" id="PTHR33204:SF18">
    <property type="entry name" value="TRANSCRIPTIONAL REGULATORY PROTEIN"/>
    <property type="match status" value="1"/>
</dbReference>
<keyword evidence="2" id="KW-0238">DNA-binding</keyword>
<dbReference type="PROSITE" id="PS51118">
    <property type="entry name" value="HTH_HXLR"/>
    <property type="match status" value="1"/>
</dbReference>
<keyword evidence="1" id="KW-0805">Transcription regulation</keyword>
<dbReference type="AlphaFoldDB" id="A0A1W2DP14"/>
<dbReference type="Gene3D" id="1.10.10.10">
    <property type="entry name" value="Winged helix-like DNA-binding domain superfamily/Winged helix DNA-binding domain"/>
    <property type="match status" value="1"/>
</dbReference>
<evidence type="ECO:0000313" key="6">
    <source>
        <dbReference type="Proteomes" id="UP000192330"/>
    </source>
</evidence>
<evidence type="ECO:0000313" key="5">
    <source>
        <dbReference type="EMBL" id="SMC99177.1"/>
    </source>
</evidence>
<accession>A0A1W2DP14</accession>
<dbReference type="Proteomes" id="UP000192330">
    <property type="component" value="Unassembled WGS sequence"/>
</dbReference>
<evidence type="ECO:0000256" key="1">
    <source>
        <dbReference type="ARBA" id="ARBA00023015"/>
    </source>
</evidence>
<dbReference type="InterPro" id="IPR036388">
    <property type="entry name" value="WH-like_DNA-bd_sf"/>
</dbReference>
<dbReference type="PANTHER" id="PTHR33204">
    <property type="entry name" value="TRANSCRIPTIONAL REGULATOR, MARR FAMILY"/>
    <property type="match status" value="1"/>
</dbReference>
<dbReference type="OrthoDB" id="9782219at2"/>
<keyword evidence="6" id="KW-1185">Reference proteome</keyword>
<gene>
    <name evidence="5" type="ORF">SAMN06295998_11651</name>
</gene>
<dbReference type="InterPro" id="IPR036390">
    <property type="entry name" value="WH_DNA-bd_sf"/>
</dbReference>
<proteinExistence type="predicted"/>
<protein>
    <submittedName>
        <fullName evidence="5">Transcriptional regulator, HxlR family</fullName>
    </submittedName>
</protein>
<evidence type="ECO:0000256" key="3">
    <source>
        <dbReference type="ARBA" id="ARBA00023163"/>
    </source>
</evidence>
<dbReference type="Pfam" id="PF01638">
    <property type="entry name" value="HxlR"/>
    <property type="match status" value="1"/>
</dbReference>
<reference evidence="5 6" key="1">
    <citation type="submission" date="2017-04" db="EMBL/GenBank/DDBJ databases">
        <authorList>
            <person name="Afonso C.L."/>
            <person name="Miller P.J."/>
            <person name="Scott M.A."/>
            <person name="Spackman E."/>
            <person name="Goraichik I."/>
            <person name="Dimitrov K.M."/>
            <person name="Suarez D.L."/>
            <person name="Swayne D.E."/>
        </authorList>
    </citation>
    <scope>NUCLEOTIDE SEQUENCE [LARGE SCALE GENOMIC DNA]</scope>
    <source>
        <strain evidence="5 6">CGMCC 1.12644</strain>
    </source>
</reference>
<dbReference type="GO" id="GO:0003677">
    <property type="term" value="F:DNA binding"/>
    <property type="evidence" value="ECO:0007669"/>
    <property type="project" value="UniProtKB-KW"/>
</dbReference>